<comment type="caution">
    <text evidence="4">The sequence shown here is derived from an EMBL/GenBank/DDBJ whole genome shotgun (WGS) entry which is preliminary data.</text>
</comment>
<name>A0A4Y4AY33_9FLAO</name>
<dbReference type="RefSeq" id="WP_073242194.1">
    <property type="nucleotide sequence ID" value="NZ_BJNP01000035.1"/>
</dbReference>
<dbReference type="InterPro" id="IPR012997">
    <property type="entry name" value="RplA"/>
</dbReference>
<dbReference type="InterPro" id="IPR009009">
    <property type="entry name" value="RlpA-like_DPBB"/>
</dbReference>
<dbReference type="NCBIfam" id="TIGR00413">
    <property type="entry name" value="rlpA"/>
    <property type="match status" value="1"/>
</dbReference>
<evidence type="ECO:0000313" key="4">
    <source>
        <dbReference type="EMBL" id="GEC73171.1"/>
    </source>
</evidence>
<dbReference type="Proteomes" id="UP000316775">
    <property type="component" value="Unassembled WGS sequence"/>
</dbReference>
<dbReference type="EMBL" id="BJNP01000035">
    <property type="protein sequence ID" value="GEC73171.1"/>
    <property type="molecule type" value="Genomic_DNA"/>
</dbReference>
<feature type="domain" description="RlpA-like protein double-psi beta-barrel" evidence="3">
    <location>
        <begin position="75"/>
        <end position="162"/>
    </location>
</feature>
<dbReference type="Gene3D" id="2.40.40.10">
    <property type="entry name" value="RlpA-like domain"/>
    <property type="match status" value="1"/>
</dbReference>
<dbReference type="InterPro" id="IPR036908">
    <property type="entry name" value="RlpA-like_sf"/>
</dbReference>
<gene>
    <name evidence="4" type="ORF">FFL01_27100</name>
</gene>
<dbReference type="PANTHER" id="PTHR34183">
    <property type="entry name" value="ENDOLYTIC PEPTIDOGLYCAN TRANSGLYCOSYLASE RLPA"/>
    <property type="match status" value="1"/>
</dbReference>
<keyword evidence="5" id="KW-1185">Reference proteome</keyword>
<evidence type="ECO:0000313" key="5">
    <source>
        <dbReference type="Proteomes" id="UP000316775"/>
    </source>
</evidence>
<sequence>MKKSFTLFFLFVAVVFANAQRKISEKPKTLVSKPSVQLPDTLQKKYALTDNKRGIVKDTIFDEVVGKLKVYKKSAHASYYADKFNGRRTASGIPFSNSDYTAAHKKFPFGTKLKITNEANGKSIYVEVTDRGPFVRSREIDLTKRAFMEIAANKNAGALKVTIEEVVK</sequence>
<dbReference type="PANTHER" id="PTHR34183:SF8">
    <property type="entry name" value="ENDOLYTIC PEPTIDOGLYCAN TRANSGLYCOSYLASE RLPA-RELATED"/>
    <property type="match status" value="1"/>
</dbReference>
<dbReference type="CDD" id="cd22268">
    <property type="entry name" value="DPBB_RlpA-like"/>
    <property type="match status" value="1"/>
</dbReference>
<dbReference type="AlphaFoldDB" id="A0A4Y4AY33"/>
<evidence type="ECO:0000256" key="2">
    <source>
        <dbReference type="SAM" id="SignalP"/>
    </source>
</evidence>
<proteinExistence type="inferred from homology"/>
<organism evidence="4 5">
    <name type="scientific">Flavobacterium flevense</name>
    <dbReference type="NCBI Taxonomy" id="983"/>
    <lineage>
        <taxon>Bacteria</taxon>
        <taxon>Pseudomonadati</taxon>
        <taxon>Bacteroidota</taxon>
        <taxon>Flavobacteriia</taxon>
        <taxon>Flavobacteriales</taxon>
        <taxon>Flavobacteriaceae</taxon>
        <taxon>Flavobacterium</taxon>
    </lineage>
</organism>
<reference evidence="4 5" key="1">
    <citation type="submission" date="2019-06" db="EMBL/GenBank/DDBJ databases">
        <title>Whole genome shotgun sequence of Flavobacterium flevense NBRC 14960.</title>
        <authorList>
            <person name="Hosoyama A."/>
            <person name="Uohara A."/>
            <person name="Ohji S."/>
            <person name="Ichikawa N."/>
        </authorList>
    </citation>
    <scope>NUCLEOTIDE SEQUENCE [LARGE SCALE GENOMIC DNA]</scope>
    <source>
        <strain evidence="4 5">NBRC 14960</strain>
    </source>
</reference>
<comment type="similarity">
    <text evidence="1">Belongs to the RlpA family.</text>
</comment>
<dbReference type="OrthoDB" id="9779128at2"/>
<evidence type="ECO:0000259" key="3">
    <source>
        <dbReference type="Pfam" id="PF03330"/>
    </source>
</evidence>
<keyword evidence="2" id="KW-0732">Signal</keyword>
<dbReference type="STRING" id="983.SAMN05443543_102162"/>
<dbReference type="SUPFAM" id="SSF50685">
    <property type="entry name" value="Barwin-like endoglucanases"/>
    <property type="match status" value="1"/>
</dbReference>
<evidence type="ECO:0000256" key="1">
    <source>
        <dbReference type="RuleBase" id="RU003495"/>
    </source>
</evidence>
<feature type="chain" id="PRO_5022851294" description="RlpA-like protein double-psi beta-barrel domain-containing protein" evidence="2">
    <location>
        <begin position="20"/>
        <end position="168"/>
    </location>
</feature>
<protein>
    <recommendedName>
        <fullName evidence="3">RlpA-like protein double-psi beta-barrel domain-containing protein</fullName>
    </recommendedName>
</protein>
<dbReference type="Pfam" id="PF03330">
    <property type="entry name" value="DPBB_1"/>
    <property type="match status" value="1"/>
</dbReference>
<feature type="signal peptide" evidence="2">
    <location>
        <begin position="1"/>
        <end position="19"/>
    </location>
</feature>
<accession>A0A4Y4AY33</accession>